<evidence type="ECO:0000313" key="1">
    <source>
        <dbReference type="EMBL" id="CRK94902.1"/>
    </source>
</evidence>
<accession>A0A1J1I7H3</accession>
<reference evidence="1 2" key="1">
    <citation type="submission" date="2015-04" db="EMBL/GenBank/DDBJ databases">
        <authorList>
            <person name="Syromyatnikov M.Y."/>
            <person name="Popov V.N."/>
        </authorList>
    </citation>
    <scope>NUCLEOTIDE SEQUENCE [LARGE SCALE GENOMIC DNA]</scope>
</reference>
<evidence type="ECO:0000313" key="2">
    <source>
        <dbReference type="Proteomes" id="UP000183832"/>
    </source>
</evidence>
<dbReference type="Proteomes" id="UP000183832">
    <property type="component" value="Unassembled WGS sequence"/>
</dbReference>
<organism evidence="1 2">
    <name type="scientific">Clunio marinus</name>
    <dbReference type="NCBI Taxonomy" id="568069"/>
    <lineage>
        <taxon>Eukaryota</taxon>
        <taxon>Metazoa</taxon>
        <taxon>Ecdysozoa</taxon>
        <taxon>Arthropoda</taxon>
        <taxon>Hexapoda</taxon>
        <taxon>Insecta</taxon>
        <taxon>Pterygota</taxon>
        <taxon>Neoptera</taxon>
        <taxon>Endopterygota</taxon>
        <taxon>Diptera</taxon>
        <taxon>Nematocera</taxon>
        <taxon>Chironomoidea</taxon>
        <taxon>Chironomidae</taxon>
        <taxon>Clunio</taxon>
    </lineage>
</organism>
<sequence length="84" mass="9702">MLKLKKPHSYNIKAENNSKSFYPFQSARKLKSNYSYEDFFMSSGVVCSMNSEVYGSSTQPLIQFLIEIKNHHQSTLPILYCLSL</sequence>
<gene>
    <name evidence="1" type="ORF">CLUMA_CG008394</name>
</gene>
<proteinExistence type="predicted"/>
<dbReference type="AlphaFoldDB" id="A0A1J1I7H3"/>
<keyword evidence="2" id="KW-1185">Reference proteome</keyword>
<name>A0A1J1I7H3_9DIPT</name>
<protein>
    <submittedName>
        <fullName evidence="1">CLUMA_CG008394, isoform A</fullName>
    </submittedName>
</protein>
<dbReference type="EMBL" id="CVRI01000040">
    <property type="protein sequence ID" value="CRK94902.1"/>
    <property type="molecule type" value="Genomic_DNA"/>
</dbReference>